<protein>
    <submittedName>
        <fullName evidence="8">Nitrate/nitrite transporter NarK</fullName>
    </submittedName>
</protein>
<keyword evidence="9" id="KW-1185">Reference proteome</keyword>
<dbReference type="CDD" id="cd17353">
    <property type="entry name" value="MFS_OFA_like"/>
    <property type="match status" value="1"/>
</dbReference>
<dbReference type="InterPro" id="IPR050327">
    <property type="entry name" value="Proton-linked_MCT"/>
</dbReference>
<dbReference type="OrthoDB" id="9793415at2"/>
<dbReference type="GO" id="GO:0005886">
    <property type="term" value="C:plasma membrane"/>
    <property type="evidence" value="ECO:0007669"/>
    <property type="project" value="UniProtKB-SubCell"/>
</dbReference>
<dbReference type="Pfam" id="PF07690">
    <property type="entry name" value="MFS_1"/>
    <property type="match status" value="1"/>
</dbReference>
<feature type="transmembrane region" description="Helical" evidence="6">
    <location>
        <begin position="78"/>
        <end position="95"/>
    </location>
</feature>
<dbReference type="EMBL" id="FUYN01000003">
    <property type="protein sequence ID" value="SKB44298.1"/>
    <property type="molecule type" value="Genomic_DNA"/>
</dbReference>
<reference evidence="9" key="1">
    <citation type="submission" date="2017-02" db="EMBL/GenBank/DDBJ databases">
        <authorList>
            <person name="Varghese N."/>
            <person name="Submissions S."/>
        </authorList>
    </citation>
    <scope>NUCLEOTIDE SEQUENCE [LARGE SCALE GENOMIC DNA]</scope>
    <source>
        <strain evidence="9">ATCC 35199</strain>
    </source>
</reference>
<feature type="transmembrane region" description="Helical" evidence="6">
    <location>
        <begin position="101"/>
        <end position="119"/>
    </location>
</feature>
<keyword evidence="5 6" id="KW-0472">Membrane</keyword>
<evidence type="ECO:0000256" key="4">
    <source>
        <dbReference type="ARBA" id="ARBA00022989"/>
    </source>
</evidence>
<dbReference type="AlphaFoldDB" id="A0A1T5BAL9"/>
<accession>A0A1T5BAL9</accession>
<sequence length="412" mass="43689">MENKSLAKQAWTVLLAGLGVNLTIGVLYSWSVIKKSLVADLNWSNSEASLPYTVAILVWALTLLVAGKLQDKYGPKKIVILGTIFTALGLILSSFTTNPAIIVLSYGIITGGGIGFAYASVTPPALKWFHPAKKGMVTGIVVSGMGLASLYIAPITTALISSFGISRTFLILGIFILIVGTGIAQLIKNPPEGYVPEEPKNMKNSNSPKSKPVADFDWRGIIKTKEFYFLWIMFALSSSAGLMIIGNLAAISLEQASWDKGFFLVGLLAIFNALGRIGAGLLSDKIGRIRTLTLVLAIQGINMLLFASYVNPIGITIGTMLAGIGYGSLLSLFPSLTADFYGVKNFGGNYGVLYTAWGISGTIGPIMAAVIVDSTGSYNLAYLISAGLLIFAIGISLITKNPQDSKRINQAA</sequence>
<dbReference type="RefSeq" id="WP_079589364.1">
    <property type="nucleotide sequence ID" value="NZ_FUYN01000003.1"/>
</dbReference>
<dbReference type="GO" id="GO:0022857">
    <property type="term" value="F:transmembrane transporter activity"/>
    <property type="evidence" value="ECO:0007669"/>
    <property type="project" value="InterPro"/>
</dbReference>
<feature type="transmembrane region" description="Helical" evidence="6">
    <location>
        <begin position="228"/>
        <end position="250"/>
    </location>
</feature>
<evidence type="ECO:0000259" key="7">
    <source>
        <dbReference type="PROSITE" id="PS50850"/>
    </source>
</evidence>
<dbReference type="InterPro" id="IPR011701">
    <property type="entry name" value="MFS"/>
</dbReference>
<dbReference type="SUPFAM" id="SSF103473">
    <property type="entry name" value="MFS general substrate transporter"/>
    <property type="match status" value="1"/>
</dbReference>
<evidence type="ECO:0000256" key="5">
    <source>
        <dbReference type="ARBA" id="ARBA00023136"/>
    </source>
</evidence>
<dbReference type="PANTHER" id="PTHR11360">
    <property type="entry name" value="MONOCARBOXYLATE TRANSPORTER"/>
    <property type="match status" value="1"/>
</dbReference>
<evidence type="ECO:0000256" key="3">
    <source>
        <dbReference type="ARBA" id="ARBA00022692"/>
    </source>
</evidence>
<feature type="transmembrane region" description="Helical" evidence="6">
    <location>
        <begin position="289"/>
        <end position="309"/>
    </location>
</feature>
<feature type="transmembrane region" description="Helical" evidence="6">
    <location>
        <begin position="350"/>
        <end position="372"/>
    </location>
</feature>
<evidence type="ECO:0000256" key="6">
    <source>
        <dbReference type="SAM" id="Phobius"/>
    </source>
</evidence>
<feature type="transmembrane region" description="Helical" evidence="6">
    <location>
        <begin position="140"/>
        <end position="163"/>
    </location>
</feature>
<organism evidence="8 9">
    <name type="scientific">Acetoanaerobium noterae</name>
    <dbReference type="NCBI Taxonomy" id="745369"/>
    <lineage>
        <taxon>Bacteria</taxon>
        <taxon>Bacillati</taxon>
        <taxon>Bacillota</taxon>
        <taxon>Clostridia</taxon>
        <taxon>Peptostreptococcales</taxon>
        <taxon>Filifactoraceae</taxon>
        <taxon>Acetoanaerobium</taxon>
    </lineage>
</organism>
<proteinExistence type="predicted"/>
<evidence type="ECO:0000256" key="2">
    <source>
        <dbReference type="ARBA" id="ARBA00022448"/>
    </source>
</evidence>
<evidence type="ECO:0000256" key="1">
    <source>
        <dbReference type="ARBA" id="ARBA00004651"/>
    </source>
</evidence>
<dbReference type="PANTHER" id="PTHR11360:SF304">
    <property type="entry name" value="MFS DOMAIN-CONTAINING PROTEIN"/>
    <property type="match status" value="1"/>
</dbReference>
<dbReference type="InterPro" id="IPR020846">
    <property type="entry name" value="MFS_dom"/>
</dbReference>
<feature type="transmembrane region" description="Helical" evidence="6">
    <location>
        <begin position="378"/>
        <end position="398"/>
    </location>
</feature>
<feature type="domain" description="Major facilitator superfamily (MFS) profile" evidence="7">
    <location>
        <begin position="9"/>
        <end position="404"/>
    </location>
</feature>
<dbReference type="PROSITE" id="PS50850">
    <property type="entry name" value="MFS"/>
    <property type="match status" value="1"/>
</dbReference>
<evidence type="ECO:0000313" key="9">
    <source>
        <dbReference type="Proteomes" id="UP000243406"/>
    </source>
</evidence>
<gene>
    <name evidence="8" type="ORF">SAMN02745120_1481</name>
</gene>
<comment type="subcellular location">
    <subcellularLocation>
        <location evidence="1">Cell membrane</location>
        <topology evidence="1">Multi-pass membrane protein</topology>
    </subcellularLocation>
</comment>
<feature type="transmembrane region" description="Helical" evidence="6">
    <location>
        <begin position="50"/>
        <end position="66"/>
    </location>
</feature>
<feature type="transmembrane region" description="Helical" evidence="6">
    <location>
        <begin position="12"/>
        <end position="30"/>
    </location>
</feature>
<feature type="transmembrane region" description="Helical" evidence="6">
    <location>
        <begin position="262"/>
        <end position="282"/>
    </location>
</feature>
<keyword evidence="2" id="KW-0813">Transport</keyword>
<dbReference type="Proteomes" id="UP000243406">
    <property type="component" value="Unassembled WGS sequence"/>
</dbReference>
<keyword evidence="4 6" id="KW-1133">Transmembrane helix</keyword>
<keyword evidence="3 6" id="KW-0812">Transmembrane</keyword>
<name>A0A1T5BAL9_9FIRM</name>
<feature type="transmembrane region" description="Helical" evidence="6">
    <location>
        <begin position="169"/>
        <end position="187"/>
    </location>
</feature>
<dbReference type="Gene3D" id="1.20.1250.20">
    <property type="entry name" value="MFS general substrate transporter like domains"/>
    <property type="match status" value="2"/>
</dbReference>
<feature type="transmembrane region" description="Helical" evidence="6">
    <location>
        <begin position="315"/>
        <end position="338"/>
    </location>
</feature>
<evidence type="ECO:0000313" key="8">
    <source>
        <dbReference type="EMBL" id="SKB44298.1"/>
    </source>
</evidence>
<dbReference type="InterPro" id="IPR036259">
    <property type="entry name" value="MFS_trans_sf"/>
</dbReference>